<evidence type="ECO:0000313" key="1">
    <source>
        <dbReference type="EMBL" id="GAA4652571.1"/>
    </source>
</evidence>
<evidence type="ECO:0000313" key="2">
    <source>
        <dbReference type="Proteomes" id="UP001500604"/>
    </source>
</evidence>
<reference evidence="2" key="1">
    <citation type="journal article" date="2019" name="Int. J. Syst. Evol. Microbiol.">
        <title>The Global Catalogue of Microorganisms (GCM) 10K type strain sequencing project: providing services to taxonomists for standard genome sequencing and annotation.</title>
        <authorList>
            <consortium name="The Broad Institute Genomics Platform"/>
            <consortium name="The Broad Institute Genome Sequencing Center for Infectious Disease"/>
            <person name="Wu L."/>
            <person name="Ma J."/>
        </authorList>
    </citation>
    <scope>NUCLEOTIDE SEQUENCE [LARGE SCALE GENOMIC DNA]</scope>
    <source>
        <strain evidence="2">JCM 17805</strain>
    </source>
</reference>
<accession>A0ABP8V9K0</accession>
<evidence type="ECO:0008006" key="3">
    <source>
        <dbReference type="Google" id="ProtNLM"/>
    </source>
</evidence>
<sequence>MPRQGTRVPNRGQSPYGGVAVVTIPKFCELSGYTVDAVNSKIDKAIWPQGKVWIKAPDGKRLIIVKGFELWVLNHPQV</sequence>
<dbReference type="EMBL" id="BAABFL010000477">
    <property type="protein sequence ID" value="GAA4652571.1"/>
    <property type="molecule type" value="Genomic_DNA"/>
</dbReference>
<proteinExistence type="predicted"/>
<keyword evidence="2" id="KW-1185">Reference proteome</keyword>
<dbReference type="RefSeq" id="WP_345199163.1">
    <property type="nucleotide sequence ID" value="NZ_BAABFL010000477.1"/>
</dbReference>
<dbReference type="Proteomes" id="UP001500604">
    <property type="component" value="Unassembled WGS sequence"/>
</dbReference>
<protein>
    <recommendedName>
        <fullName evidence="3">Excisionase</fullName>
    </recommendedName>
</protein>
<gene>
    <name evidence="1" type="ORF">GCM10023116_48550</name>
</gene>
<organism evidence="1 2">
    <name type="scientific">Kistimonas scapharcae</name>
    <dbReference type="NCBI Taxonomy" id="1036133"/>
    <lineage>
        <taxon>Bacteria</taxon>
        <taxon>Pseudomonadati</taxon>
        <taxon>Pseudomonadota</taxon>
        <taxon>Gammaproteobacteria</taxon>
        <taxon>Oceanospirillales</taxon>
        <taxon>Endozoicomonadaceae</taxon>
        <taxon>Kistimonas</taxon>
    </lineage>
</organism>
<name>A0ABP8V9K0_9GAMM</name>
<comment type="caution">
    <text evidence="1">The sequence shown here is derived from an EMBL/GenBank/DDBJ whole genome shotgun (WGS) entry which is preliminary data.</text>
</comment>